<dbReference type="SUPFAM" id="SSF117281">
    <property type="entry name" value="Kelch motif"/>
    <property type="match status" value="1"/>
</dbReference>
<dbReference type="InterPro" id="IPR015915">
    <property type="entry name" value="Kelch-typ_b-propeller"/>
</dbReference>
<accession>A0A9N8V2R5</accession>
<evidence type="ECO:0000313" key="2">
    <source>
        <dbReference type="Proteomes" id="UP000789706"/>
    </source>
</evidence>
<reference evidence="1" key="1">
    <citation type="submission" date="2021-06" db="EMBL/GenBank/DDBJ databases">
        <authorList>
            <person name="Kallberg Y."/>
            <person name="Tangrot J."/>
            <person name="Rosling A."/>
        </authorList>
    </citation>
    <scope>NUCLEOTIDE SEQUENCE</scope>
    <source>
        <strain evidence="1">AZ414A</strain>
    </source>
</reference>
<dbReference type="Proteomes" id="UP000789706">
    <property type="component" value="Unassembled WGS sequence"/>
</dbReference>
<evidence type="ECO:0000313" key="1">
    <source>
        <dbReference type="EMBL" id="CAG8435899.1"/>
    </source>
</evidence>
<protein>
    <submittedName>
        <fullName evidence="1">6890_t:CDS:1</fullName>
    </submittedName>
</protein>
<dbReference type="OrthoDB" id="432528at2759"/>
<proteinExistence type="predicted"/>
<comment type="caution">
    <text evidence="1">The sequence shown here is derived from an EMBL/GenBank/DDBJ whole genome shotgun (WGS) entry which is preliminary data.</text>
</comment>
<dbReference type="Gene3D" id="2.120.10.80">
    <property type="entry name" value="Kelch-type beta propeller"/>
    <property type="match status" value="1"/>
</dbReference>
<sequence>MALGYASINNKNNKEEIYIYDGWSDGLGLSNKLYILNTINLSWIEGPDSLWVNQGIQLKNRTYHSAVLILNTGFQPYKWSVPKLLAPNSQPSSLYGHSADIVGNYMIIAFDFQPERNIVTKTVTTISAASTTNIVTTTVISIITVVPEPSEPPEKYFITKGWEIADDSIMRPCEADRWDTCFEDGKENWEDQSL</sequence>
<organism evidence="1 2">
    <name type="scientific">Diversispora eburnea</name>
    <dbReference type="NCBI Taxonomy" id="1213867"/>
    <lineage>
        <taxon>Eukaryota</taxon>
        <taxon>Fungi</taxon>
        <taxon>Fungi incertae sedis</taxon>
        <taxon>Mucoromycota</taxon>
        <taxon>Glomeromycotina</taxon>
        <taxon>Glomeromycetes</taxon>
        <taxon>Diversisporales</taxon>
        <taxon>Diversisporaceae</taxon>
        <taxon>Diversispora</taxon>
    </lineage>
</organism>
<gene>
    <name evidence="1" type="ORF">DEBURN_LOCUS937</name>
</gene>
<name>A0A9N8V2R5_9GLOM</name>
<dbReference type="AlphaFoldDB" id="A0A9N8V2R5"/>
<keyword evidence="2" id="KW-1185">Reference proteome</keyword>
<dbReference type="EMBL" id="CAJVPK010000034">
    <property type="protein sequence ID" value="CAG8435899.1"/>
    <property type="molecule type" value="Genomic_DNA"/>
</dbReference>